<dbReference type="InterPro" id="IPR027417">
    <property type="entry name" value="P-loop_NTPase"/>
</dbReference>
<feature type="compositionally biased region" description="Polar residues" evidence="13">
    <location>
        <begin position="44"/>
        <end position="55"/>
    </location>
</feature>
<dbReference type="PIRSF" id="PIRSF036578">
    <property type="entry name" value="RFC1"/>
    <property type="match status" value="1"/>
</dbReference>
<evidence type="ECO:0000256" key="12">
    <source>
        <dbReference type="PIRNR" id="PIRNR036578"/>
    </source>
</evidence>
<dbReference type="GO" id="GO:0003689">
    <property type="term" value="F:DNA clamp loader activity"/>
    <property type="evidence" value="ECO:0007669"/>
    <property type="project" value="UniProtKB-UniRule"/>
</dbReference>
<dbReference type="SMART" id="SM00382">
    <property type="entry name" value="AAA"/>
    <property type="match status" value="1"/>
</dbReference>
<dbReference type="GO" id="GO:0016887">
    <property type="term" value="F:ATP hydrolysis activity"/>
    <property type="evidence" value="ECO:0007669"/>
    <property type="project" value="InterPro"/>
</dbReference>
<dbReference type="CDD" id="cd00009">
    <property type="entry name" value="AAA"/>
    <property type="match status" value="1"/>
</dbReference>
<dbReference type="InterPro" id="IPR003959">
    <property type="entry name" value="ATPase_AAA_core"/>
</dbReference>
<evidence type="ECO:0000259" key="14">
    <source>
        <dbReference type="PROSITE" id="PS50172"/>
    </source>
</evidence>
<evidence type="ECO:0000256" key="8">
    <source>
        <dbReference type="ARBA" id="ARBA00023125"/>
    </source>
</evidence>
<dbReference type="EMBL" id="CAKOFQ010006728">
    <property type="protein sequence ID" value="CAH1965729.1"/>
    <property type="molecule type" value="Genomic_DNA"/>
</dbReference>
<evidence type="ECO:0000313" key="15">
    <source>
        <dbReference type="EMBL" id="CAH1965729.1"/>
    </source>
</evidence>
<dbReference type="SUPFAM" id="SSF52540">
    <property type="entry name" value="P-loop containing nucleoside triphosphate hydrolases"/>
    <property type="match status" value="1"/>
</dbReference>
<dbReference type="GO" id="GO:0006260">
    <property type="term" value="P:DNA replication"/>
    <property type="evidence" value="ECO:0007669"/>
    <property type="project" value="UniProtKB-KW"/>
</dbReference>
<evidence type="ECO:0000256" key="11">
    <source>
        <dbReference type="ARBA" id="ARBA00064311"/>
    </source>
</evidence>
<dbReference type="PANTHER" id="PTHR23389:SF6">
    <property type="entry name" value="REPLICATION FACTOR C SUBUNIT 1"/>
    <property type="match status" value="1"/>
</dbReference>
<feature type="compositionally biased region" description="Acidic residues" evidence="13">
    <location>
        <begin position="1054"/>
        <end position="1065"/>
    </location>
</feature>
<feature type="compositionally biased region" description="Basic and acidic residues" evidence="13">
    <location>
        <begin position="175"/>
        <end position="194"/>
    </location>
</feature>
<keyword evidence="6 12" id="KW-0547">Nucleotide-binding</keyword>
<dbReference type="SMART" id="SM00292">
    <property type="entry name" value="BRCT"/>
    <property type="match status" value="1"/>
</dbReference>
<feature type="compositionally biased region" description="Basic residues" evidence="13">
    <location>
        <begin position="1097"/>
        <end position="1106"/>
    </location>
</feature>
<comment type="function">
    <text evidence="10">Subunit of the replication factor C (RFC) complex which acts during elongation of primed DNA templates by DNA polymerases delta and epsilon, and is necessary for ATP-dependent loading of proliferating cell nuclear antigen (PCNA) onto primed DNA. This subunit binds to the primer-template junction. Binds the PO-B transcription element as well as other GA rich DNA sequences. Can bind single- or double-stranded DNA.</text>
</comment>
<dbReference type="FunFam" id="3.40.50.300:FF:000395">
    <property type="entry name" value="Replication factor C subunit 1"/>
    <property type="match status" value="1"/>
</dbReference>
<feature type="domain" description="BRCT" evidence="14">
    <location>
        <begin position="296"/>
        <end position="373"/>
    </location>
</feature>
<dbReference type="SUPFAM" id="SSF52113">
    <property type="entry name" value="BRCT domain"/>
    <property type="match status" value="1"/>
</dbReference>
<feature type="compositionally biased region" description="Basic and acidic residues" evidence="13">
    <location>
        <begin position="135"/>
        <end position="151"/>
    </location>
</feature>
<name>A0A9P0K390_ACAOB</name>
<dbReference type="Pfam" id="PF00533">
    <property type="entry name" value="BRCT"/>
    <property type="match status" value="1"/>
</dbReference>
<keyword evidence="5 12" id="KW-0235">DNA replication</keyword>
<dbReference type="OrthoDB" id="446168at2759"/>
<feature type="compositionally biased region" description="Basic and acidic residues" evidence="13">
    <location>
        <begin position="410"/>
        <end position="539"/>
    </location>
</feature>
<dbReference type="GO" id="GO:0005634">
    <property type="term" value="C:nucleus"/>
    <property type="evidence" value="ECO:0007669"/>
    <property type="project" value="UniProtKB-SubCell"/>
</dbReference>
<dbReference type="FunFam" id="1.10.8.60:FF:000021">
    <property type="entry name" value="Replication factor C subunit 1"/>
    <property type="match status" value="1"/>
</dbReference>
<dbReference type="Gene3D" id="3.40.50.10190">
    <property type="entry name" value="BRCT domain"/>
    <property type="match status" value="1"/>
</dbReference>
<keyword evidence="16" id="KW-1185">Reference proteome</keyword>
<dbReference type="PROSITE" id="PS50172">
    <property type="entry name" value="BRCT"/>
    <property type="match status" value="1"/>
</dbReference>
<dbReference type="GO" id="GO:0005663">
    <property type="term" value="C:DNA replication factor C complex"/>
    <property type="evidence" value="ECO:0007669"/>
    <property type="project" value="InterPro"/>
</dbReference>
<dbReference type="CDD" id="cd18140">
    <property type="entry name" value="HLD_clamp_RFC"/>
    <property type="match status" value="1"/>
</dbReference>
<evidence type="ECO:0000256" key="13">
    <source>
        <dbReference type="SAM" id="MobiDB-lite"/>
    </source>
</evidence>
<gene>
    <name evidence="15" type="ORF">ACAOBT_LOCUS6479</name>
</gene>
<dbReference type="InterPro" id="IPR001357">
    <property type="entry name" value="BRCT_dom"/>
</dbReference>
<dbReference type="FunFam" id="1.20.272.10:FF:000005">
    <property type="entry name" value="Replication factor C subunit 1"/>
    <property type="match status" value="1"/>
</dbReference>
<evidence type="ECO:0000256" key="2">
    <source>
        <dbReference type="ARBA" id="ARBA00006116"/>
    </source>
</evidence>
<feature type="compositionally biased region" description="Polar residues" evidence="13">
    <location>
        <begin position="214"/>
        <end position="226"/>
    </location>
</feature>
<comment type="subcellular location">
    <subcellularLocation>
        <location evidence="1 12">Nucleus</location>
    </subcellularLocation>
</comment>
<dbReference type="InterPro" id="IPR012178">
    <property type="entry name" value="RFC1"/>
</dbReference>
<dbReference type="InterPro" id="IPR036420">
    <property type="entry name" value="BRCT_dom_sf"/>
</dbReference>
<dbReference type="InterPro" id="IPR003593">
    <property type="entry name" value="AAA+_ATPase"/>
</dbReference>
<keyword evidence="9 12" id="KW-0539">Nucleus</keyword>
<dbReference type="Gene3D" id="1.10.8.60">
    <property type="match status" value="1"/>
</dbReference>
<evidence type="ECO:0000256" key="5">
    <source>
        <dbReference type="ARBA" id="ARBA00022705"/>
    </source>
</evidence>
<dbReference type="Pfam" id="PF08519">
    <property type="entry name" value="RFC1"/>
    <property type="match status" value="1"/>
</dbReference>
<evidence type="ECO:0000256" key="9">
    <source>
        <dbReference type="ARBA" id="ARBA00023242"/>
    </source>
</evidence>
<comment type="similarity">
    <text evidence="2 12">Belongs to the activator 1 large subunit family.</text>
</comment>
<comment type="caution">
    <text evidence="15">The sequence shown here is derived from an EMBL/GenBank/DDBJ whole genome shotgun (WGS) entry which is preliminary data.</text>
</comment>
<dbReference type="SUPFAM" id="SSF48019">
    <property type="entry name" value="post-AAA+ oligomerization domain-like"/>
    <property type="match status" value="1"/>
</dbReference>
<feature type="region of interest" description="Disordered" evidence="13">
    <location>
        <begin position="380"/>
        <end position="539"/>
    </location>
</feature>
<dbReference type="PANTHER" id="PTHR23389">
    <property type="entry name" value="CHROMOSOME TRANSMISSION FIDELITY FACTOR 18"/>
    <property type="match status" value="1"/>
</dbReference>
<evidence type="ECO:0000256" key="6">
    <source>
        <dbReference type="ARBA" id="ARBA00022741"/>
    </source>
</evidence>
<dbReference type="InterPro" id="IPR008921">
    <property type="entry name" value="DNA_pol3_clamp-load_cplx_C"/>
</dbReference>
<evidence type="ECO:0000256" key="4">
    <source>
        <dbReference type="ARBA" id="ARBA00022553"/>
    </source>
</evidence>
<keyword evidence="7 12" id="KW-0067">ATP-binding</keyword>
<dbReference type="Pfam" id="PF00004">
    <property type="entry name" value="AAA"/>
    <property type="match status" value="1"/>
</dbReference>
<proteinExistence type="inferred from homology"/>
<evidence type="ECO:0000256" key="10">
    <source>
        <dbReference type="ARBA" id="ARBA00054501"/>
    </source>
</evidence>
<dbReference type="InterPro" id="IPR013725">
    <property type="entry name" value="DNA_replication_fac_RFC1_C"/>
</dbReference>
<dbReference type="FunFam" id="3.40.50.10190:FF:000001">
    <property type="entry name" value="Replication factor C subunit 1"/>
    <property type="match status" value="1"/>
</dbReference>
<feature type="compositionally biased region" description="Basic and acidic residues" evidence="13">
    <location>
        <begin position="227"/>
        <end position="240"/>
    </location>
</feature>
<dbReference type="Gene3D" id="3.40.50.300">
    <property type="entry name" value="P-loop containing nucleotide triphosphate hydrolases"/>
    <property type="match status" value="1"/>
</dbReference>
<organism evidence="15 16">
    <name type="scientific">Acanthoscelides obtectus</name>
    <name type="common">Bean weevil</name>
    <name type="synonym">Bruchus obtectus</name>
    <dbReference type="NCBI Taxonomy" id="200917"/>
    <lineage>
        <taxon>Eukaryota</taxon>
        <taxon>Metazoa</taxon>
        <taxon>Ecdysozoa</taxon>
        <taxon>Arthropoda</taxon>
        <taxon>Hexapoda</taxon>
        <taxon>Insecta</taxon>
        <taxon>Pterygota</taxon>
        <taxon>Neoptera</taxon>
        <taxon>Endopterygota</taxon>
        <taxon>Coleoptera</taxon>
        <taxon>Polyphaga</taxon>
        <taxon>Cucujiformia</taxon>
        <taxon>Chrysomeloidea</taxon>
        <taxon>Chrysomelidae</taxon>
        <taxon>Bruchinae</taxon>
        <taxon>Bruchini</taxon>
        <taxon>Acanthoscelides</taxon>
    </lineage>
</organism>
<dbReference type="GO" id="GO:0003677">
    <property type="term" value="F:DNA binding"/>
    <property type="evidence" value="ECO:0007669"/>
    <property type="project" value="UniProtKB-KW"/>
</dbReference>
<accession>A0A9P0K390</accession>
<dbReference type="Pfam" id="PF25361">
    <property type="entry name" value="AAA_lid_RFC1"/>
    <property type="match status" value="1"/>
</dbReference>
<evidence type="ECO:0000256" key="1">
    <source>
        <dbReference type="ARBA" id="ARBA00004123"/>
    </source>
</evidence>
<feature type="region of interest" description="Disordered" evidence="13">
    <location>
        <begin position="175"/>
        <end position="270"/>
    </location>
</feature>
<feature type="compositionally biased region" description="Basic and acidic residues" evidence="13">
    <location>
        <begin position="72"/>
        <end position="88"/>
    </location>
</feature>
<keyword evidence="4" id="KW-0597">Phosphoprotein</keyword>
<feature type="region of interest" description="Disordered" evidence="13">
    <location>
        <begin position="1054"/>
        <end position="1106"/>
    </location>
</feature>
<dbReference type="GO" id="GO:0006281">
    <property type="term" value="P:DNA repair"/>
    <property type="evidence" value="ECO:0007669"/>
    <property type="project" value="InterPro"/>
</dbReference>
<dbReference type="Gene3D" id="1.20.272.10">
    <property type="match status" value="1"/>
</dbReference>
<sequence>MSRDIRSFFAQMSKKSGENASSKQKTAKTAVVIDSDDDDIVKSTPDTKISKSKATVTRKKVHVISSDSEEEGEKKNVSKNKKTDEELKPVSIDDIFGDKPIKQSKVEYVPKPKKDDDTPTKSTEKQKKKSKKKPKTELGVHSDPDFEKTLLDLDDDLLMENVDVLDRTIEEALHESHLKDSKKAENNQSDPKDKSPKRKKKNSKSEDKNVVDLTDSSEPKQSSSKENSPHKKGEKKRSGESSKGPTPKKPKLEHSDSGIDPDQEAFEKKRYSHMLYQKYLQRGGPKHHGQKEIPKGKPGCLKNLTFLRTGVLDSLESNEFEDLVKEHGGRVVHAVSKKVNYLVVGEDPGPSKLSKAEDYGIAQINEDELLNMILVKSGMKPKFPEHKSDASVESGIDVEDQPFKGKKRKSSTDDETDKKRSEKERKAEKSPSKNKESKSEKSHKSKGDKAKINFKALSEESKPKEVKLEKDGKGDSTSKKDSSTDAKHQKIDERPRKSENEKVKKEDDLEKVEVVPDKKTPKQESLRKESPTGTVQERRTVDLSWTEKYKPTDITGIIGQQGDQSNMSKLMKWLKNWNGNRTKDVKRPSPWAKNDDGAYFKATLLSGPPGVGKTTTATLVCTALGYDIVEFNASDTRSKKLLHEEVSQLLQNTSISSFAAGKNTTNKKRVLLMDEVDGMAGNEDRGGIQELMNLIKTSNFPIICMCNDRNHAKLRSFVNYCYELKFSKPKAEQIAGAMMSICFKEGIKMSRNALIEIIIGTGCDIRQTLNHLAMWSVADKNVSMETAQKEAQGSKKDTVLGPWEVIRKVFTKKEQESMSLADKSRLFFFDYSIGPLFVQENYLSVEPECKDNEKCKRAAQAADAISIGDLIDSKIRGTNNWSLLESQAIFSSVLPGHYMAGHFTDRINFPGWLGKNSSANKHKRILSELYMHTRMSSSGNRLAMNLDYLVPLRNAIINPLKKYGVDGVQQAIDIMKAYSLLREDLDNLMELTQWKGTENPFNKIDAKVKSAFTRAYNKQASALPFAPGTAVSKKRAAAIDAEGILNEEDLAALADEDDNEDEDATADAFIKVKAKDTKSKTQTNKAGTSKGKEPTTSKKKGRSAKK</sequence>
<keyword evidence="8" id="KW-0238">DNA-binding</keyword>
<comment type="subunit">
    <text evidence="11">Large subunit of the RFC complex, an heteropentameric complex consisting of RFC1 and four small subunits RFC2, RFC3, RFC4 and RFC5; the RFC complex interacts with PCNA and the interaction involves RFC1.</text>
</comment>
<reference evidence="15" key="1">
    <citation type="submission" date="2022-03" db="EMBL/GenBank/DDBJ databases">
        <authorList>
            <person name="Sayadi A."/>
        </authorList>
    </citation>
    <scope>NUCLEOTIDE SEQUENCE</scope>
</reference>
<feature type="region of interest" description="Disordered" evidence="13">
    <location>
        <begin position="1"/>
        <end position="157"/>
    </location>
</feature>
<evidence type="ECO:0000256" key="3">
    <source>
        <dbReference type="ARBA" id="ARBA00020401"/>
    </source>
</evidence>
<evidence type="ECO:0000313" key="16">
    <source>
        <dbReference type="Proteomes" id="UP001152888"/>
    </source>
</evidence>
<feature type="compositionally biased region" description="Basic and acidic residues" evidence="13">
    <location>
        <begin position="96"/>
        <end position="125"/>
    </location>
</feature>
<dbReference type="InterPro" id="IPR047854">
    <property type="entry name" value="RFC_lid"/>
</dbReference>
<dbReference type="GO" id="GO:0005524">
    <property type="term" value="F:ATP binding"/>
    <property type="evidence" value="ECO:0007669"/>
    <property type="project" value="UniProtKB-UniRule"/>
</dbReference>
<protein>
    <recommendedName>
        <fullName evidence="3 12">Replication factor C subunit 1</fullName>
    </recommendedName>
</protein>
<dbReference type="AlphaFoldDB" id="A0A9P0K390"/>
<evidence type="ECO:0000256" key="7">
    <source>
        <dbReference type="ARBA" id="ARBA00022840"/>
    </source>
</evidence>
<dbReference type="Proteomes" id="UP001152888">
    <property type="component" value="Unassembled WGS sequence"/>
</dbReference>